<gene>
    <name evidence="2" type="ORF">ABE541_18270</name>
</gene>
<dbReference type="Proteomes" id="UP001409291">
    <property type="component" value="Unassembled WGS sequence"/>
</dbReference>
<feature type="domain" description="DUF5675" evidence="1">
    <location>
        <begin position="9"/>
        <end position="131"/>
    </location>
</feature>
<comment type="caution">
    <text evidence="2">The sequence shown here is derived from an EMBL/GenBank/DDBJ whole genome shotgun (WGS) entry which is preliminary data.</text>
</comment>
<evidence type="ECO:0000313" key="2">
    <source>
        <dbReference type="EMBL" id="MEN5379216.1"/>
    </source>
</evidence>
<proteinExistence type="predicted"/>
<keyword evidence="3" id="KW-1185">Reference proteome</keyword>
<sequence length="147" mass="16609">MNLTLVCVKQGKESTLSELYLDDQFVGYGLEDAVRKTKIKGSTAIPPGKYRLGLNTYGAMNARYKRKFPKIHRGMIEIMQIPNFNYVYIHIGNHIGDTSGCVLVGNKMALVDGDYEIYQSKKAYVALYEKLVEMMVNGEVFIEVISK</sequence>
<evidence type="ECO:0000259" key="1">
    <source>
        <dbReference type="Pfam" id="PF18925"/>
    </source>
</evidence>
<dbReference type="RefSeq" id="WP_346581988.1">
    <property type="nucleotide sequence ID" value="NZ_JBDJNQ010000009.1"/>
</dbReference>
<dbReference type="InterPro" id="IPR043732">
    <property type="entry name" value="DUF5675"/>
</dbReference>
<reference evidence="2 3" key="1">
    <citation type="submission" date="2024-04" db="EMBL/GenBank/DDBJ databases">
        <title>WGS of bacteria from Torrens River.</title>
        <authorList>
            <person name="Wyrsch E.R."/>
            <person name="Drigo B."/>
        </authorList>
    </citation>
    <scope>NUCLEOTIDE SEQUENCE [LARGE SCALE GENOMIC DNA]</scope>
    <source>
        <strain evidence="2 3">TWI391</strain>
    </source>
</reference>
<evidence type="ECO:0000313" key="3">
    <source>
        <dbReference type="Proteomes" id="UP001409291"/>
    </source>
</evidence>
<dbReference type="Pfam" id="PF18925">
    <property type="entry name" value="DUF5675"/>
    <property type="match status" value="1"/>
</dbReference>
<organism evidence="2 3">
    <name type="scientific">Sphingobacterium kitahiroshimense</name>
    <dbReference type="NCBI Taxonomy" id="470446"/>
    <lineage>
        <taxon>Bacteria</taxon>
        <taxon>Pseudomonadati</taxon>
        <taxon>Bacteroidota</taxon>
        <taxon>Sphingobacteriia</taxon>
        <taxon>Sphingobacteriales</taxon>
        <taxon>Sphingobacteriaceae</taxon>
        <taxon>Sphingobacterium</taxon>
    </lineage>
</organism>
<protein>
    <submittedName>
        <fullName evidence="2">DUF5675 family protein</fullName>
    </submittedName>
</protein>
<dbReference type="EMBL" id="JBDJNQ010000009">
    <property type="protein sequence ID" value="MEN5379216.1"/>
    <property type="molecule type" value="Genomic_DNA"/>
</dbReference>
<accession>A0ABV0BX05</accession>
<name>A0ABV0BX05_9SPHI</name>